<dbReference type="Gene3D" id="6.10.140.1620">
    <property type="match status" value="1"/>
</dbReference>
<dbReference type="Gene3D" id="2.30.30.40">
    <property type="entry name" value="SH3 Domains"/>
    <property type="match status" value="1"/>
</dbReference>
<keyword evidence="14" id="KW-1185">Reference proteome</keyword>
<keyword evidence="5" id="KW-0963">Cytoplasm</keyword>
<keyword evidence="6" id="KW-0597">Phosphoprotein</keyword>
<dbReference type="GO" id="GO:0098858">
    <property type="term" value="C:actin-based cell projection"/>
    <property type="evidence" value="ECO:0007669"/>
    <property type="project" value="TreeGrafter"/>
</dbReference>
<reference evidence="13 14" key="1">
    <citation type="journal article" date="2018" name="Nat. Ecol. Evol.">
        <title>Shark genomes provide insights into elasmobranch evolution and the origin of vertebrates.</title>
        <authorList>
            <person name="Hara Y"/>
            <person name="Yamaguchi K"/>
            <person name="Onimaru K"/>
            <person name="Kadota M"/>
            <person name="Koyanagi M"/>
            <person name="Keeley SD"/>
            <person name="Tatsumi K"/>
            <person name="Tanaka K"/>
            <person name="Motone F"/>
            <person name="Kageyama Y"/>
            <person name="Nozu R"/>
            <person name="Adachi N"/>
            <person name="Nishimura O"/>
            <person name="Nakagawa R"/>
            <person name="Tanegashima C"/>
            <person name="Kiyatake I"/>
            <person name="Matsumoto R"/>
            <person name="Murakumo K"/>
            <person name="Nishida K"/>
            <person name="Terakita A"/>
            <person name="Kuratani S"/>
            <person name="Sato K"/>
            <person name="Hyodo S Kuraku.S."/>
        </authorList>
    </citation>
    <scope>NUCLEOTIDE SEQUENCE [LARGE SCALE GENOMIC DNA]</scope>
</reference>
<comment type="subcellular location">
    <subcellularLocation>
        <location evidence="2">Cell projection</location>
        <location evidence="2">Lamellipodium</location>
    </subcellularLocation>
    <subcellularLocation>
        <location evidence="1">Cytoplasm</location>
        <location evidence="1">Cytoskeleton</location>
    </subcellularLocation>
</comment>
<dbReference type="PRINTS" id="PR00452">
    <property type="entry name" value="SH3DOMAIN"/>
</dbReference>
<dbReference type="InterPro" id="IPR028455">
    <property type="entry name" value="ABI3_SH3"/>
</dbReference>
<dbReference type="GO" id="GO:0030027">
    <property type="term" value="C:lamellipodium"/>
    <property type="evidence" value="ECO:0007669"/>
    <property type="project" value="UniProtKB-SubCell"/>
</dbReference>
<feature type="region of interest" description="Disordered" evidence="11">
    <location>
        <begin position="165"/>
        <end position="218"/>
    </location>
</feature>
<evidence type="ECO:0000256" key="8">
    <source>
        <dbReference type="ARBA" id="ARBA00023212"/>
    </source>
</evidence>
<evidence type="ECO:0000256" key="5">
    <source>
        <dbReference type="ARBA" id="ARBA00022490"/>
    </source>
</evidence>
<dbReference type="CDD" id="cd11826">
    <property type="entry name" value="SH3_Abi"/>
    <property type="match status" value="1"/>
</dbReference>
<keyword evidence="8" id="KW-0206">Cytoskeleton</keyword>
<organism evidence="13 14">
    <name type="scientific">Scyliorhinus torazame</name>
    <name type="common">Cloudy catshark</name>
    <name type="synonym">Catulus torazame</name>
    <dbReference type="NCBI Taxonomy" id="75743"/>
    <lineage>
        <taxon>Eukaryota</taxon>
        <taxon>Metazoa</taxon>
        <taxon>Chordata</taxon>
        <taxon>Craniata</taxon>
        <taxon>Vertebrata</taxon>
        <taxon>Chondrichthyes</taxon>
        <taxon>Elasmobranchii</taxon>
        <taxon>Galeomorphii</taxon>
        <taxon>Galeoidea</taxon>
        <taxon>Carcharhiniformes</taxon>
        <taxon>Scyliorhinidae</taxon>
        <taxon>Scyliorhinus</taxon>
    </lineage>
</organism>
<dbReference type="PRINTS" id="PR00499">
    <property type="entry name" value="P67PHOX"/>
</dbReference>
<dbReference type="GO" id="GO:0005856">
    <property type="term" value="C:cytoskeleton"/>
    <property type="evidence" value="ECO:0007669"/>
    <property type="project" value="UniProtKB-SubCell"/>
</dbReference>
<dbReference type="STRING" id="75743.A0A401NGN2"/>
<comment type="similarity">
    <text evidence="3">Belongs to the ABI family.</text>
</comment>
<feature type="compositionally biased region" description="Polar residues" evidence="11">
    <location>
        <begin position="171"/>
        <end position="185"/>
    </location>
</feature>
<dbReference type="EMBL" id="BFAA01004910">
    <property type="protein sequence ID" value="GCB60088.1"/>
    <property type="molecule type" value="Genomic_DNA"/>
</dbReference>
<accession>A0A401NGN2</accession>
<name>A0A401NGN2_SCYTO</name>
<proteinExistence type="inferred from homology"/>
<keyword evidence="9" id="KW-0966">Cell projection</keyword>
<dbReference type="PANTHER" id="PTHR10460">
    <property type="entry name" value="ABL INTERACTOR FAMILY MEMBER"/>
    <property type="match status" value="1"/>
</dbReference>
<evidence type="ECO:0000256" key="6">
    <source>
        <dbReference type="ARBA" id="ARBA00022553"/>
    </source>
</evidence>
<comment type="caution">
    <text evidence="13">The sequence shown here is derived from an EMBL/GenBank/DDBJ whole genome shotgun (WGS) entry which is preliminary data.</text>
</comment>
<keyword evidence="4 10" id="KW-0728">SH3 domain</keyword>
<dbReference type="PANTHER" id="PTHR10460:SF7">
    <property type="entry name" value="ABI GENE FAMILY MEMBER 3"/>
    <property type="match status" value="1"/>
</dbReference>
<dbReference type="Pfam" id="PF07815">
    <property type="entry name" value="Abi_HHR"/>
    <property type="match status" value="1"/>
</dbReference>
<evidence type="ECO:0000256" key="1">
    <source>
        <dbReference type="ARBA" id="ARBA00004245"/>
    </source>
</evidence>
<keyword evidence="7" id="KW-0175">Coiled coil</keyword>
<dbReference type="InterPro" id="IPR012849">
    <property type="entry name" value="Abl-interactor_HHR_dom"/>
</dbReference>
<evidence type="ECO:0000259" key="12">
    <source>
        <dbReference type="PROSITE" id="PS50002"/>
    </source>
</evidence>
<dbReference type="Pfam" id="PF14604">
    <property type="entry name" value="SH3_9"/>
    <property type="match status" value="1"/>
</dbReference>
<dbReference type="InterPro" id="IPR028457">
    <property type="entry name" value="ABI"/>
</dbReference>
<evidence type="ECO:0000313" key="13">
    <source>
        <dbReference type="EMBL" id="GCB60088.1"/>
    </source>
</evidence>
<dbReference type="GO" id="GO:0030334">
    <property type="term" value="P:regulation of cell migration"/>
    <property type="evidence" value="ECO:0007669"/>
    <property type="project" value="TreeGrafter"/>
</dbReference>
<evidence type="ECO:0000256" key="2">
    <source>
        <dbReference type="ARBA" id="ARBA00004510"/>
    </source>
</evidence>
<evidence type="ECO:0000313" key="14">
    <source>
        <dbReference type="Proteomes" id="UP000288216"/>
    </source>
</evidence>
<evidence type="ECO:0000256" key="4">
    <source>
        <dbReference type="ARBA" id="ARBA00022443"/>
    </source>
</evidence>
<dbReference type="OMA" id="NVAYHIQ"/>
<dbReference type="SMART" id="SM00326">
    <property type="entry name" value="SH3"/>
    <property type="match status" value="1"/>
</dbReference>
<feature type="region of interest" description="Disordered" evidence="11">
    <location>
        <begin position="246"/>
        <end position="277"/>
    </location>
</feature>
<dbReference type="InterPro" id="IPR001452">
    <property type="entry name" value="SH3_domain"/>
</dbReference>
<evidence type="ECO:0000256" key="3">
    <source>
        <dbReference type="ARBA" id="ARBA00010020"/>
    </source>
</evidence>
<dbReference type="AlphaFoldDB" id="A0A401NGN2"/>
<sequence length="399" mass="43584">MAEMQSLLQRDIPADRQALMESSANLQKLAEYCETNYIQAKDKTKAFEETKAFAAQSLASVANQINNLAEKVVKLLDLQTLELSKMESSVNFISQKVEMHKEKVARREIGLLAVPKTTPRIAKIIPPTNPVQREKYTRKPIVFTILDDTGHGVKDMSNHVRVGTLSRRYGHTSTSSISSQGTLGRSTKAPRPVQPPVVPNVYSSPVTNSPPADGPPRLVDISKNRNSCGSQNMVMPVTVAVSIPPPPPPPPIACEPDGNGLPPAPPPPPMELLPPPAPPPQISNEVCLPPPAPLMSDPPSSVTDCPPPPPPPDFMLDLHELTPPPPPPIDYLDEPQWIPANYIEKAVALYTYNKQSDGDLTFQEGEIIYVIAKNENGWFEGVINGLTGYFPSNYVQRLD</sequence>
<dbReference type="GO" id="GO:0031209">
    <property type="term" value="C:SCAR complex"/>
    <property type="evidence" value="ECO:0007669"/>
    <property type="project" value="TreeGrafter"/>
</dbReference>
<dbReference type="GO" id="GO:0035591">
    <property type="term" value="F:signaling adaptor activity"/>
    <property type="evidence" value="ECO:0007669"/>
    <property type="project" value="TreeGrafter"/>
</dbReference>
<dbReference type="PROSITE" id="PS50002">
    <property type="entry name" value="SH3"/>
    <property type="match status" value="1"/>
</dbReference>
<feature type="domain" description="SH3" evidence="12">
    <location>
        <begin position="341"/>
        <end position="399"/>
    </location>
</feature>
<dbReference type="GO" id="GO:0017124">
    <property type="term" value="F:SH3 domain binding"/>
    <property type="evidence" value="ECO:0007669"/>
    <property type="project" value="TreeGrafter"/>
</dbReference>
<evidence type="ECO:0000256" key="11">
    <source>
        <dbReference type="SAM" id="MobiDB-lite"/>
    </source>
</evidence>
<feature type="compositionally biased region" description="Low complexity" evidence="11">
    <location>
        <begin position="199"/>
        <end position="211"/>
    </location>
</feature>
<evidence type="ECO:0000256" key="10">
    <source>
        <dbReference type="PROSITE-ProRule" id="PRU00192"/>
    </source>
</evidence>
<dbReference type="OrthoDB" id="2159336at2759"/>
<protein>
    <recommendedName>
        <fullName evidence="12">SH3 domain-containing protein</fullName>
    </recommendedName>
</protein>
<dbReference type="GO" id="GO:0001764">
    <property type="term" value="P:neuron migration"/>
    <property type="evidence" value="ECO:0007669"/>
    <property type="project" value="TreeGrafter"/>
</dbReference>
<dbReference type="Proteomes" id="UP000288216">
    <property type="component" value="Unassembled WGS sequence"/>
</dbReference>
<feature type="compositionally biased region" description="Pro residues" evidence="11">
    <location>
        <begin position="262"/>
        <end position="277"/>
    </location>
</feature>
<gene>
    <name evidence="13" type="ORF">scyTo_0011063</name>
</gene>
<evidence type="ECO:0000256" key="9">
    <source>
        <dbReference type="ARBA" id="ARBA00023273"/>
    </source>
</evidence>
<evidence type="ECO:0000256" key="7">
    <source>
        <dbReference type="ARBA" id="ARBA00023054"/>
    </source>
</evidence>
<dbReference type="SUPFAM" id="SSF50044">
    <property type="entry name" value="SH3-domain"/>
    <property type="match status" value="1"/>
</dbReference>
<dbReference type="FunFam" id="2.30.30.40:FF:000002">
    <property type="entry name" value="abl interactor 1 isoform X1"/>
    <property type="match status" value="1"/>
</dbReference>
<dbReference type="InterPro" id="IPR036028">
    <property type="entry name" value="SH3-like_dom_sf"/>
</dbReference>